<keyword evidence="2" id="KW-0645">Protease</keyword>
<sequence>MVMSSDATGFVSDLQIKQNFYQFALGGADVVLDIQWLATLNTVQANWKEMFMKFTIDGKEYKLQGLPPNLQLSATFSHLTAEIVELDNAGLAAQFPLTRLEDKSSLGAGCIDTNRVHTGSGQVGSNQDQLQVDRGKKGGGKLGGIYSNQ</sequence>
<keyword evidence="2" id="KW-0378">Hydrolase</keyword>
<keyword evidence="3" id="KW-1185">Reference proteome</keyword>
<evidence type="ECO:0000313" key="3">
    <source>
        <dbReference type="Proteomes" id="UP000245207"/>
    </source>
</evidence>
<evidence type="ECO:0000256" key="1">
    <source>
        <dbReference type="SAM" id="MobiDB-lite"/>
    </source>
</evidence>
<protein>
    <submittedName>
        <fullName evidence="2">Retrotransposon gag domain, Retroviral aspartyl protease</fullName>
    </submittedName>
</protein>
<dbReference type="GO" id="GO:0006508">
    <property type="term" value="P:proteolysis"/>
    <property type="evidence" value="ECO:0007669"/>
    <property type="project" value="UniProtKB-KW"/>
</dbReference>
<accession>A0A2U1KWK1</accession>
<gene>
    <name evidence="2" type="ORF">CTI12_AA556200</name>
</gene>
<name>A0A2U1KWK1_ARTAN</name>
<reference evidence="2 3" key="1">
    <citation type="journal article" date="2018" name="Mol. Plant">
        <title>The genome of Artemisia annua provides insight into the evolution of Asteraceae family and artemisinin biosynthesis.</title>
        <authorList>
            <person name="Shen Q."/>
            <person name="Zhang L."/>
            <person name="Liao Z."/>
            <person name="Wang S."/>
            <person name="Yan T."/>
            <person name="Shi P."/>
            <person name="Liu M."/>
            <person name="Fu X."/>
            <person name="Pan Q."/>
            <person name="Wang Y."/>
            <person name="Lv Z."/>
            <person name="Lu X."/>
            <person name="Zhang F."/>
            <person name="Jiang W."/>
            <person name="Ma Y."/>
            <person name="Chen M."/>
            <person name="Hao X."/>
            <person name="Li L."/>
            <person name="Tang Y."/>
            <person name="Lv G."/>
            <person name="Zhou Y."/>
            <person name="Sun X."/>
            <person name="Brodelius P.E."/>
            <person name="Rose J.K.C."/>
            <person name="Tang K."/>
        </authorList>
    </citation>
    <scope>NUCLEOTIDE SEQUENCE [LARGE SCALE GENOMIC DNA]</scope>
    <source>
        <strain evidence="3">cv. Huhao1</strain>
        <tissue evidence="2">Leaf</tissue>
    </source>
</reference>
<evidence type="ECO:0000313" key="2">
    <source>
        <dbReference type="EMBL" id="PWA41139.1"/>
    </source>
</evidence>
<dbReference type="EMBL" id="PKPP01013284">
    <property type="protein sequence ID" value="PWA41139.1"/>
    <property type="molecule type" value="Genomic_DNA"/>
</dbReference>
<feature type="region of interest" description="Disordered" evidence="1">
    <location>
        <begin position="117"/>
        <end position="149"/>
    </location>
</feature>
<feature type="compositionally biased region" description="Polar residues" evidence="1">
    <location>
        <begin position="117"/>
        <end position="130"/>
    </location>
</feature>
<dbReference type="OrthoDB" id="1934862at2759"/>
<dbReference type="AlphaFoldDB" id="A0A2U1KWK1"/>
<dbReference type="GO" id="GO:0008233">
    <property type="term" value="F:peptidase activity"/>
    <property type="evidence" value="ECO:0007669"/>
    <property type="project" value="UniProtKB-KW"/>
</dbReference>
<dbReference type="Proteomes" id="UP000245207">
    <property type="component" value="Unassembled WGS sequence"/>
</dbReference>
<organism evidence="2 3">
    <name type="scientific">Artemisia annua</name>
    <name type="common">Sweet wormwood</name>
    <dbReference type="NCBI Taxonomy" id="35608"/>
    <lineage>
        <taxon>Eukaryota</taxon>
        <taxon>Viridiplantae</taxon>
        <taxon>Streptophyta</taxon>
        <taxon>Embryophyta</taxon>
        <taxon>Tracheophyta</taxon>
        <taxon>Spermatophyta</taxon>
        <taxon>Magnoliopsida</taxon>
        <taxon>eudicotyledons</taxon>
        <taxon>Gunneridae</taxon>
        <taxon>Pentapetalae</taxon>
        <taxon>asterids</taxon>
        <taxon>campanulids</taxon>
        <taxon>Asterales</taxon>
        <taxon>Asteraceae</taxon>
        <taxon>Asteroideae</taxon>
        <taxon>Anthemideae</taxon>
        <taxon>Artemisiinae</taxon>
        <taxon>Artemisia</taxon>
    </lineage>
</organism>
<comment type="caution">
    <text evidence="2">The sequence shown here is derived from an EMBL/GenBank/DDBJ whole genome shotgun (WGS) entry which is preliminary data.</text>
</comment>
<proteinExistence type="predicted"/>